<gene>
    <name evidence="2" type="ORF">HPB51_004088</name>
</gene>
<reference evidence="2" key="2">
    <citation type="submission" date="2021-09" db="EMBL/GenBank/DDBJ databases">
        <authorList>
            <person name="Jia N."/>
            <person name="Wang J."/>
            <person name="Shi W."/>
            <person name="Du L."/>
            <person name="Sun Y."/>
            <person name="Zhan W."/>
            <person name="Jiang J."/>
            <person name="Wang Q."/>
            <person name="Zhang B."/>
            <person name="Ji P."/>
            <person name="Sakyi L.B."/>
            <person name="Cui X."/>
            <person name="Yuan T."/>
            <person name="Jiang B."/>
            <person name="Yang W."/>
            <person name="Lam T.T.-Y."/>
            <person name="Chang Q."/>
            <person name="Ding S."/>
            <person name="Wang X."/>
            <person name="Zhu J."/>
            <person name="Ruan X."/>
            <person name="Zhao L."/>
            <person name="Wei J."/>
            <person name="Que T."/>
            <person name="Du C."/>
            <person name="Cheng J."/>
            <person name="Dai P."/>
            <person name="Han X."/>
            <person name="Huang E."/>
            <person name="Gao Y."/>
            <person name="Liu J."/>
            <person name="Shao H."/>
            <person name="Ye R."/>
            <person name="Li L."/>
            <person name="Wei W."/>
            <person name="Wang X."/>
            <person name="Wang C."/>
            <person name="Huo Q."/>
            <person name="Li W."/>
            <person name="Guo W."/>
            <person name="Chen H."/>
            <person name="Chen S."/>
            <person name="Zhou L."/>
            <person name="Zhou L."/>
            <person name="Ni X."/>
            <person name="Tian J."/>
            <person name="Zhou Y."/>
            <person name="Sheng Y."/>
            <person name="Liu T."/>
            <person name="Pan Y."/>
            <person name="Xia L."/>
            <person name="Li J."/>
            <person name="Zhao F."/>
            <person name="Cao W."/>
        </authorList>
    </citation>
    <scope>NUCLEOTIDE SEQUENCE</scope>
    <source>
        <strain evidence="2">Rmic-2018</strain>
        <tissue evidence="2">Larvae</tissue>
    </source>
</reference>
<evidence type="ECO:0000313" key="2">
    <source>
        <dbReference type="EMBL" id="KAH8036704.1"/>
    </source>
</evidence>
<accession>A0A9J6ERM6</accession>
<dbReference type="PANTHER" id="PTHR24111:SF0">
    <property type="entry name" value="LEUCINE-RICH REPEAT-CONTAINING PROTEIN"/>
    <property type="match status" value="1"/>
</dbReference>
<dbReference type="InterPro" id="IPR052201">
    <property type="entry name" value="LRR-containing_regulator"/>
</dbReference>
<dbReference type="AlphaFoldDB" id="A0A9J6ERM6"/>
<protein>
    <submittedName>
        <fullName evidence="2">Uncharacterized protein</fullName>
    </submittedName>
</protein>
<organism evidence="2 3">
    <name type="scientific">Rhipicephalus microplus</name>
    <name type="common">Cattle tick</name>
    <name type="synonym">Boophilus microplus</name>
    <dbReference type="NCBI Taxonomy" id="6941"/>
    <lineage>
        <taxon>Eukaryota</taxon>
        <taxon>Metazoa</taxon>
        <taxon>Ecdysozoa</taxon>
        <taxon>Arthropoda</taxon>
        <taxon>Chelicerata</taxon>
        <taxon>Arachnida</taxon>
        <taxon>Acari</taxon>
        <taxon>Parasitiformes</taxon>
        <taxon>Ixodida</taxon>
        <taxon>Ixodoidea</taxon>
        <taxon>Ixodidae</taxon>
        <taxon>Rhipicephalinae</taxon>
        <taxon>Rhipicephalus</taxon>
        <taxon>Boophilus</taxon>
    </lineage>
</organism>
<comment type="caution">
    <text evidence="2">The sequence shown here is derived from an EMBL/GenBank/DDBJ whole genome shotgun (WGS) entry which is preliminary data.</text>
</comment>
<dbReference type="Proteomes" id="UP000821866">
    <property type="component" value="Chromosome 10"/>
</dbReference>
<evidence type="ECO:0000313" key="3">
    <source>
        <dbReference type="Proteomes" id="UP000821866"/>
    </source>
</evidence>
<name>A0A9J6ERM6_RHIMP</name>
<dbReference type="EMBL" id="JABSTU010000002">
    <property type="protein sequence ID" value="KAH8036704.1"/>
    <property type="molecule type" value="Genomic_DNA"/>
</dbReference>
<dbReference type="PANTHER" id="PTHR24111">
    <property type="entry name" value="LEUCINE-RICH REPEAT-CONTAINING PROTEIN 34"/>
    <property type="match status" value="1"/>
</dbReference>
<reference evidence="2" key="1">
    <citation type="journal article" date="2020" name="Cell">
        <title>Large-Scale Comparative Analyses of Tick Genomes Elucidate Their Genetic Diversity and Vector Capacities.</title>
        <authorList>
            <consortium name="Tick Genome and Microbiome Consortium (TIGMIC)"/>
            <person name="Jia N."/>
            <person name="Wang J."/>
            <person name="Shi W."/>
            <person name="Du L."/>
            <person name="Sun Y."/>
            <person name="Zhan W."/>
            <person name="Jiang J.F."/>
            <person name="Wang Q."/>
            <person name="Zhang B."/>
            <person name="Ji P."/>
            <person name="Bell-Sakyi L."/>
            <person name="Cui X.M."/>
            <person name="Yuan T.T."/>
            <person name="Jiang B.G."/>
            <person name="Yang W.F."/>
            <person name="Lam T.T."/>
            <person name="Chang Q.C."/>
            <person name="Ding S.J."/>
            <person name="Wang X.J."/>
            <person name="Zhu J.G."/>
            <person name="Ruan X.D."/>
            <person name="Zhao L."/>
            <person name="Wei J.T."/>
            <person name="Ye R.Z."/>
            <person name="Que T.C."/>
            <person name="Du C.H."/>
            <person name="Zhou Y.H."/>
            <person name="Cheng J.X."/>
            <person name="Dai P.F."/>
            <person name="Guo W.B."/>
            <person name="Han X.H."/>
            <person name="Huang E.J."/>
            <person name="Li L.F."/>
            <person name="Wei W."/>
            <person name="Gao Y.C."/>
            <person name="Liu J.Z."/>
            <person name="Shao H.Z."/>
            <person name="Wang X."/>
            <person name="Wang C.C."/>
            <person name="Yang T.C."/>
            <person name="Huo Q.B."/>
            <person name="Li W."/>
            <person name="Chen H.Y."/>
            <person name="Chen S.E."/>
            <person name="Zhou L.G."/>
            <person name="Ni X.B."/>
            <person name="Tian J.H."/>
            <person name="Sheng Y."/>
            <person name="Liu T."/>
            <person name="Pan Y.S."/>
            <person name="Xia L.Y."/>
            <person name="Li J."/>
            <person name="Zhao F."/>
            <person name="Cao W.C."/>
        </authorList>
    </citation>
    <scope>NUCLEOTIDE SEQUENCE</scope>
    <source>
        <strain evidence="2">Rmic-2018</strain>
    </source>
</reference>
<dbReference type="Gene3D" id="3.80.10.10">
    <property type="entry name" value="Ribonuclease Inhibitor"/>
    <property type="match status" value="1"/>
</dbReference>
<dbReference type="SUPFAM" id="SSF52047">
    <property type="entry name" value="RNI-like"/>
    <property type="match status" value="2"/>
</dbReference>
<evidence type="ECO:0000256" key="1">
    <source>
        <dbReference type="ARBA" id="ARBA00022737"/>
    </source>
</evidence>
<dbReference type="VEuPathDB" id="VectorBase:LOC119162424"/>
<sequence length="615" mass="69013">MMTGQDSVNLTMAECGDWTRGIFTAEHSFQCPPCTATLDKTCLIVDHLSTLNDVLFYAELELRELPTPNGNVSLTSLADEDLCMPHDGEGTFKQAVALVHQLLKTHSCIHHVYIHRGLFITHAPLICDALKRNLSTKVLNIDFRKTIFSRDLDSEFDYLKHLDESECSHSELSSAFSIILRGCSSLTTLEVGELQMKRKTATAFVAALKENLTLKELSIHGSVICEAERDQFAQYLSHNVSLTTLSVTADDVSKRNCFIWMAEGLLVNSTIRNVRLNNVLFDEDNAMMAARIFAENDAIRIFNVVYLPYTLSLAPSTDHGFWLVPLSNNETLEELGLPFSIWSSLQWVDFFSVVAKKQNLKKLTVALHATDHHYLPELCAALRETGAEDKVSLGTYFVYNNLNLVHSRAFSDVDVFCFGSIVGRLSHVLRAFTHVTSIRFGLRMGDVSLASAIAAYVEATTSLRKLRLSLYTDEDDQLQHMKAAWTVIVESLSRNTSVIELGLSVDFDFDDSDDEDHVTCTTMQEHIESLARVIGKSRNVRRFHFRAEHLSETAAFLRRLSEDIADNCTVLQVVVSGVLDQKVALDYRNIRDKASRNCGLLTRAVQFARGRAVDR</sequence>
<dbReference type="InterPro" id="IPR032675">
    <property type="entry name" value="LRR_dom_sf"/>
</dbReference>
<proteinExistence type="predicted"/>
<keyword evidence="1" id="KW-0677">Repeat</keyword>
<keyword evidence="3" id="KW-1185">Reference proteome</keyword>